<keyword evidence="1" id="KW-0489">Methyltransferase</keyword>
<proteinExistence type="predicted"/>
<dbReference type="GO" id="GO:0008168">
    <property type="term" value="F:methyltransferase activity"/>
    <property type="evidence" value="ECO:0007669"/>
    <property type="project" value="UniProtKB-KW"/>
</dbReference>
<evidence type="ECO:0000313" key="1">
    <source>
        <dbReference type="EMBL" id="EIM73909.1"/>
    </source>
</evidence>
<keyword evidence="1" id="KW-0808">Transferase</keyword>
<dbReference type="EC" id="2.1.1.-" evidence="1"/>
<organism evidence="1 2">
    <name type="scientific">Nitritalea halalkaliphila LW7</name>
    <dbReference type="NCBI Taxonomy" id="1189621"/>
    <lineage>
        <taxon>Bacteria</taxon>
        <taxon>Pseudomonadati</taxon>
        <taxon>Bacteroidota</taxon>
        <taxon>Cytophagia</taxon>
        <taxon>Cytophagales</taxon>
        <taxon>Cyclobacteriaceae</taxon>
        <taxon>Nitritalea</taxon>
    </lineage>
</organism>
<reference evidence="1 2" key="1">
    <citation type="submission" date="2012-05" db="EMBL/GenBank/DDBJ databases">
        <title>Genome sequence of Nitritalea halalkaliphila LW7.</title>
        <authorList>
            <person name="Jangir P.K."/>
            <person name="Singh A."/>
            <person name="Shivaji S."/>
            <person name="Sharma R."/>
        </authorList>
    </citation>
    <scope>NUCLEOTIDE SEQUENCE [LARGE SCALE GENOMIC DNA]</scope>
    <source>
        <strain evidence="1 2">LW7</strain>
    </source>
</reference>
<dbReference type="STRING" id="1189621.A3SI_16822"/>
<dbReference type="AlphaFoldDB" id="I5BWF7"/>
<protein>
    <submittedName>
        <fullName evidence="1">N5-glutamine S-adenosyl-L-methionine-dependent methyltransferase</fullName>
        <ecNumber evidence="1">2.1.1.-</ecNumber>
    </submittedName>
</protein>
<comment type="caution">
    <text evidence="1">The sequence shown here is derived from an EMBL/GenBank/DDBJ whole genome shotgun (WGS) entry which is preliminary data.</text>
</comment>
<dbReference type="Gene3D" id="3.40.50.150">
    <property type="entry name" value="Vaccinia Virus protein VP39"/>
    <property type="match status" value="1"/>
</dbReference>
<dbReference type="OrthoDB" id="9800643at2"/>
<dbReference type="InterPro" id="IPR029063">
    <property type="entry name" value="SAM-dependent_MTases_sf"/>
</dbReference>
<evidence type="ECO:0000313" key="2">
    <source>
        <dbReference type="Proteomes" id="UP000005551"/>
    </source>
</evidence>
<dbReference type="RefSeq" id="WP_009056819.1">
    <property type="nucleotide sequence ID" value="NZ_AJYA01000052.1"/>
</dbReference>
<dbReference type="PATRIC" id="fig|1189621.3.peg.3489"/>
<accession>I5BWF7</accession>
<gene>
    <name evidence="1" type="ORF">A3SI_16822</name>
</gene>
<name>I5BWF7_9BACT</name>
<dbReference type="Proteomes" id="UP000005551">
    <property type="component" value="Unassembled WGS sequence"/>
</dbReference>
<keyword evidence="2" id="KW-1185">Reference proteome</keyword>
<sequence length="78" mass="8860">MAPRVLDFEPHLALFVPDEDPLRFYREIGSYGRRALVPGGALYVEINEAYGRACCQLFSEQGYKNVACMWTCRAKIVS</sequence>
<dbReference type="EMBL" id="AJYA01000052">
    <property type="protein sequence ID" value="EIM73909.1"/>
    <property type="molecule type" value="Genomic_DNA"/>
</dbReference>
<dbReference type="SUPFAM" id="SSF53335">
    <property type="entry name" value="S-adenosyl-L-methionine-dependent methyltransferases"/>
    <property type="match status" value="1"/>
</dbReference>
<dbReference type="GO" id="GO:0032259">
    <property type="term" value="P:methylation"/>
    <property type="evidence" value="ECO:0007669"/>
    <property type="project" value="UniProtKB-KW"/>
</dbReference>